<dbReference type="HAMAP" id="MF_00412">
    <property type="entry name" value="ProA"/>
    <property type="match status" value="1"/>
</dbReference>
<dbReference type="InterPro" id="IPR015590">
    <property type="entry name" value="Aldehyde_DH_dom"/>
</dbReference>
<evidence type="ECO:0000256" key="4">
    <source>
        <dbReference type="ARBA" id="ARBA00022857"/>
    </source>
</evidence>
<dbReference type="PANTHER" id="PTHR11063">
    <property type="entry name" value="GLUTAMATE SEMIALDEHYDE DEHYDROGENASE"/>
    <property type="match status" value="1"/>
</dbReference>
<dbReference type="InterPro" id="IPR000965">
    <property type="entry name" value="GPR_dom"/>
</dbReference>
<comment type="pathway">
    <text evidence="1 7">Amino-acid biosynthesis; L-proline biosynthesis; L-glutamate 5-semialdehyde from L-glutamate: step 2/2.</text>
</comment>
<dbReference type="InterPro" id="IPR012134">
    <property type="entry name" value="Glu-5-SA_DH"/>
</dbReference>
<dbReference type="SUPFAM" id="SSF53720">
    <property type="entry name" value="ALDH-like"/>
    <property type="match status" value="1"/>
</dbReference>
<dbReference type="CDD" id="cd07079">
    <property type="entry name" value="ALDH_F18-19_ProA-GPR"/>
    <property type="match status" value="1"/>
</dbReference>
<dbReference type="FunFam" id="3.40.309.10:FF:000006">
    <property type="entry name" value="Gamma-glutamyl phosphate reductase"/>
    <property type="match status" value="1"/>
</dbReference>
<evidence type="ECO:0000256" key="7">
    <source>
        <dbReference type="HAMAP-Rule" id="MF_00412"/>
    </source>
</evidence>
<evidence type="ECO:0000256" key="3">
    <source>
        <dbReference type="ARBA" id="ARBA00022650"/>
    </source>
</evidence>
<comment type="function">
    <text evidence="7">Catalyzes the NADPH-dependent reduction of L-glutamate 5-phosphate into L-glutamate 5-semialdehyde and phosphate. The product spontaneously undergoes cyclization to form 1-pyrroline-5-carboxylate.</text>
</comment>
<accession>A0A1F6X9H4</accession>
<dbReference type="EC" id="1.2.1.41" evidence="7"/>
<dbReference type="Pfam" id="PF00171">
    <property type="entry name" value="Aldedh"/>
    <property type="match status" value="1"/>
</dbReference>
<dbReference type="UniPathway" id="UPA00098">
    <property type="reaction ID" value="UER00360"/>
</dbReference>
<evidence type="ECO:0000259" key="8">
    <source>
        <dbReference type="Pfam" id="PF00171"/>
    </source>
</evidence>
<protein>
    <recommendedName>
        <fullName evidence="7">Gamma-glutamyl phosphate reductase</fullName>
        <shortName evidence="7">GPR</shortName>
        <ecNumber evidence="7">1.2.1.41</ecNumber>
    </recommendedName>
    <alternativeName>
        <fullName evidence="7">Glutamate-5-semialdehyde dehydrogenase</fullName>
    </alternativeName>
    <alternativeName>
        <fullName evidence="7">Glutamyl-gamma-semialdehyde dehydrogenase</fullName>
        <shortName evidence="7">GSA dehydrogenase</shortName>
    </alternativeName>
</protein>
<dbReference type="AlphaFoldDB" id="A0A1F6X9H4"/>
<comment type="caution">
    <text evidence="9">The sequence shown here is derived from an EMBL/GenBank/DDBJ whole genome shotgun (WGS) entry which is preliminary data.</text>
</comment>
<dbReference type="NCBIfam" id="TIGR00407">
    <property type="entry name" value="proA"/>
    <property type="match status" value="1"/>
</dbReference>
<dbReference type="Proteomes" id="UP000176814">
    <property type="component" value="Unassembled WGS sequence"/>
</dbReference>
<evidence type="ECO:0000256" key="2">
    <source>
        <dbReference type="ARBA" id="ARBA00022605"/>
    </source>
</evidence>
<sequence length="420" mass="46440">MNSTIGISASVTEQAIRAKKAALVLRQASTDQKNDFLIALATLLEEHTKEILIENAKDIDTAKNITTAMKRRLTLSEDMIIDMVKSVREIATAEDPVGKVVKKTVRPNGLNILRVRVPIGVIAIIFESRPNVIIDVATLCVKSGNAVIVRGGKEALHSNTAFMKCITQALEKSGLPVYTVQQLEDRRHEAIGELVQLEDYLDLVIPRGGEELIRMVSEKSRVTVIKHMRGLCHLYIDDDADIEKAINIAVNAKISNPSTCNSIETLLIHKDIVPRVVPSLFKELFERGVEIRGDERVCKYDSRCVAATEEDWSTEYLDLVLSVKIVDSYEEAVQHIQKYSSGLTDAIVTENKTHAEDFLKVIDSATVLVNASNRLTDGGVFGLGVEMGISTSRIHMRGPMGLEDLTVTRYNVVGNGHIRE</sequence>
<keyword evidence="7" id="KW-0963">Cytoplasm</keyword>
<evidence type="ECO:0000256" key="1">
    <source>
        <dbReference type="ARBA" id="ARBA00004985"/>
    </source>
</evidence>
<dbReference type="GO" id="GO:0004350">
    <property type="term" value="F:glutamate-5-semialdehyde dehydrogenase activity"/>
    <property type="evidence" value="ECO:0007669"/>
    <property type="project" value="UniProtKB-UniRule"/>
</dbReference>
<keyword evidence="3 7" id="KW-0641">Proline biosynthesis</keyword>
<dbReference type="Gene3D" id="3.40.605.10">
    <property type="entry name" value="Aldehyde Dehydrogenase, Chain A, domain 1"/>
    <property type="match status" value="1"/>
</dbReference>
<name>A0A1F6X9H4_9BACT</name>
<dbReference type="Gene3D" id="3.40.309.10">
    <property type="entry name" value="Aldehyde Dehydrogenase, Chain A, domain 2"/>
    <property type="match status" value="1"/>
</dbReference>
<keyword evidence="2 7" id="KW-0028">Amino-acid biosynthesis</keyword>
<evidence type="ECO:0000313" key="9">
    <source>
        <dbReference type="EMBL" id="OGI90792.1"/>
    </source>
</evidence>
<keyword evidence="4 7" id="KW-0521">NADP</keyword>
<dbReference type="GO" id="GO:0050661">
    <property type="term" value="F:NADP binding"/>
    <property type="evidence" value="ECO:0007669"/>
    <property type="project" value="InterPro"/>
</dbReference>
<dbReference type="InterPro" id="IPR016162">
    <property type="entry name" value="Ald_DH_N"/>
</dbReference>
<comment type="subcellular location">
    <subcellularLocation>
        <location evidence="7">Cytoplasm</location>
    </subcellularLocation>
</comment>
<dbReference type="GO" id="GO:0005737">
    <property type="term" value="C:cytoplasm"/>
    <property type="evidence" value="ECO:0007669"/>
    <property type="project" value="UniProtKB-SubCell"/>
</dbReference>
<evidence type="ECO:0000313" key="10">
    <source>
        <dbReference type="Proteomes" id="UP000176814"/>
    </source>
</evidence>
<dbReference type="PIRSF" id="PIRSF000151">
    <property type="entry name" value="GPR"/>
    <property type="match status" value="1"/>
</dbReference>
<dbReference type="InterPro" id="IPR016161">
    <property type="entry name" value="Ald_DH/histidinol_DH"/>
</dbReference>
<gene>
    <name evidence="7" type="primary">proA</name>
    <name evidence="9" type="ORF">A2911_01830</name>
</gene>
<comment type="catalytic activity">
    <reaction evidence="6 7">
        <text>L-glutamate 5-semialdehyde + phosphate + NADP(+) = L-glutamyl 5-phosphate + NADPH + H(+)</text>
        <dbReference type="Rhea" id="RHEA:19541"/>
        <dbReference type="ChEBI" id="CHEBI:15378"/>
        <dbReference type="ChEBI" id="CHEBI:43474"/>
        <dbReference type="ChEBI" id="CHEBI:57783"/>
        <dbReference type="ChEBI" id="CHEBI:58066"/>
        <dbReference type="ChEBI" id="CHEBI:58274"/>
        <dbReference type="ChEBI" id="CHEBI:58349"/>
        <dbReference type="EC" id="1.2.1.41"/>
    </reaction>
</comment>
<evidence type="ECO:0000256" key="6">
    <source>
        <dbReference type="ARBA" id="ARBA00049024"/>
    </source>
</evidence>
<proteinExistence type="inferred from homology"/>
<feature type="domain" description="Aldehyde dehydrogenase" evidence="8">
    <location>
        <begin position="13"/>
        <end position="283"/>
    </location>
</feature>
<keyword evidence="5 7" id="KW-0560">Oxidoreductase</keyword>
<organism evidence="9 10">
    <name type="scientific">Candidatus Nomurabacteria bacterium RIFCSPLOWO2_01_FULL_40_15</name>
    <dbReference type="NCBI Taxonomy" id="1801772"/>
    <lineage>
        <taxon>Bacteria</taxon>
        <taxon>Candidatus Nomuraibacteriota</taxon>
    </lineage>
</organism>
<reference evidence="9 10" key="1">
    <citation type="journal article" date="2016" name="Nat. Commun.">
        <title>Thousands of microbial genomes shed light on interconnected biogeochemical processes in an aquifer system.</title>
        <authorList>
            <person name="Anantharaman K."/>
            <person name="Brown C.T."/>
            <person name="Hug L.A."/>
            <person name="Sharon I."/>
            <person name="Castelle C.J."/>
            <person name="Probst A.J."/>
            <person name="Thomas B.C."/>
            <person name="Singh A."/>
            <person name="Wilkins M.J."/>
            <person name="Karaoz U."/>
            <person name="Brodie E.L."/>
            <person name="Williams K.H."/>
            <person name="Hubbard S.S."/>
            <person name="Banfield J.F."/>
        </authorList>
    </citation>
    <scope>NUCLEOTIDE SEQUENCE [LARGE SCALE GENOMIC DNA]</scope>
</reference>
<evidence type="ECO:0000256" key="5">
    <source>
        <dbReference type="ARBA" id="ARBA00023002"/>
    </source>
</evidence>
<dbReference type="NCBIfam" id="NF001221">
    <property type="entry name" value="PRK00197.1"/>
    <property type="match status" value="1"/>
</dbReference>
<dbReference type="InterPro" id="IPR016163">
    <property type="entry name" value="Ald_DH_C"/>
</dbReference>
<dbReference type="PANTHER" id="PTHR11063:SF8">
    <property type="entry name" value="DELTA-1-PYRROLINE-5-CARBOXYLATE SYNTHASE"/>
    <property type="match status" value="1"/>
</dbReference>
<comment type="similarity">
    <text evidence="7">Belongs to the gamma-glutamyl phosphate reductase family.</text>
</comment>
<dbReference type="EMBL" id="MFUW01000006">
    <property type="protein sequence ID" value="OGI90792.1"/>
    <property type="molecule type" value="Genomic_DNA"/>
</dbReference>
<dbReference type="GO" id="GO:0055129">
    <property type="term" value="P:L-proline biosynthetic process"/>
    <property type="evidence" value="ECO:0007669"/>
    <property type="project" value="UniProtKB-UniRule"/>
</dbReference>